<dbReference type="InterPro" id="IPR029069">
    <property type="entry name" value="HotDog_dom_sf"/>
</dbReference>
<proteinExistence type="predicted"/>
<dbReference type="PIRSF" id="PIRSF021494">
    <property type="entry name" value="Rv0216_prd"/>
    <property type="match status" value="1"/>
</dbReference>
<dbReference type="Proteomes" id="UP000249577">
    <property type="component" value="Unassembled WGS sequence"/>
</dbReference>
<dbReference type="Gene3D" id="3.10.129.10">
    <property type="entry name" value="Hotdog Thioesterase"/>
    <property type="match status" value="1"/>
</dbReference>
<dbReference type="InterPro" id="IPR048274">
    <property type="entry name" value="MC_hydratase"/>
</dbReference>
<evidence type="ECO:0000313" key="2">
    <source>
        <dbReference type="Proteomes" id="UP000249577"/>
    </source>
</evidence>
<dbReference type="SUPFAM" id="SSF54637">
    <property type="entry name" value="Thioesterase/thiol ester dehydrase-isomerase"/>
    <property type="match status" value="2"/>
</dbReference>
<accession>A0A2W5MA21</accession>
<protein>
    <submittedName>
        <fullName evidence="1">Uncharacterized protein</fullName>
    </submittedName>
</protein>
<dbReference type="InterPro" id="IPR052342">
    <property type="entry name" value="MCH/BMMD"/>
</dbReference>
<reference evidence="1 2" key="1">
    <citation type="submission" date="2017-08" db="EMBL/GenBank/DDBJ databases">
        <title>Infants hospitalized years apart are colonized by the same room-sourced microbial strains.</title>
        <authorList>
            <person name="Brooks B."/>
            <person name="Olm M.R."/>
            <person name="Firek B.A."/>
            <person name="Baker R."/>
            <person name="Thomas B.C."/>
            <person name="Morowitz M.J."/>
            <person name="Banfield J.F."/>
        </authorList>
    </citation>
    <scope>NUCLEOTIDE SEQUENCE [LARGE SCALE GENOMIC DNA]</scope>
    <source>
        <strain evidence="1">S2_005_003_R2_43</strain>
    </source>
</reference>
<dbReference type="PANTHER" id="PTHR43664">
    <property type="entry name" value="MONOAMINE OXIDASE-RELATED"/>
    <property type="match status" value="1"/>
</dbReference>
<organism evidence="1 2">
    <name type="scientific">Ancylobacter novellus</name>
    <name type="common">Thiobacillus novellus</name>
    <dbReference type="NCBI Taxonomy" id="921"/>
    <lineage>
        <taxon>Bacteria</taxon>
        <taxon>Pseudomonadati</taxon>
        <taxon>Pseudomonadota</taxon>
        <taxon>Alphaproteobacteria</taxon>
        <taxon>Hyphomicrobiales</taxon>
        <taxon>Xanthobacteraceae</taxon>
        <taxon>Ancylobacter</taxon>
    </lineage>
</organism>
<dbReference type="Pfam" id="PF19315">
    <property type="entry name" value="MC_hydratase"/>
    <property type="match status" value="1"/>
</dbReference>
<dbReference type="AlphaFoldDB" id="A0A2W5MA21"/>
<dbReference type="GO" id="GO:0016829">
    <property type="term" value="F:lyase activity"/>
    <property type="evidence" value="ECO:0007669"/>
    <property type="project" value="InterPro"/>
</dbReference>
<gene>
    <name evidence="1" type="ORF">DI565_12675</name>
</gene>
<dbReference type="CDD" id="cd03451">
    <property type="entry name" value="FkbR2"/>
    <property type="match status" value="2"/>
</dbReference>
<comment type="caution">
    <text evidence="1">The sequence shown here is derived from an EMBL/GenBank/DDBJ whole genome shotgun (WGS) entry which is preliminary data.</text>
</comment>
<dbReference type="EMBL" id="QFPN01000006">
    <property type="protein sequence ID" value="PZQ14273.1"/>
    <property type="molecule type" value="Genomic_DNA"/>
</dbReference>
<evidence type="ECO:0000313" key="1">
    <source>
        <dbReference type="EMBL" id="PZQ14273.1"/>
    </source>
</evidence>
<dbReference type="InterPro" id="IPR016790">
    <property type="entry name" value="Thiol_ester_hydratase_Rv0216"/>
</dbReference>
<sequence length="347" mass="37749">MAGAGRFFEDFIVGDVIRHATPRTVTVGDVAMNQALYGDRFVVQSSDAFARRVGYPRSPVSDLITFHVVFGKTVPDVSLNAFANLGYAAGRFLRPVYPGDTLVSTSEVIGVRPTSKGDAGVVWVRTRGVRSDGAPVLDYVRWVLVRMQGGRPVQDTVVPELPSVVDPSELGGACPLIDVSAWDDAEAGSTRRFGDYQVGEKIDHVDGMTVEEAEHQLATRLWQNTAKVHFNGFAQKSSKIGRRLVYGGHVISLARGLSFNGLENAFHVAGINGGRHVAPIHAGDTLYAWSEILDKQTLPGRDDVGALRVRMTGVKDFSTAEFPRTGEDGKDHPNVVLDLDLWLLIPR</sequence>
<name>A0A2W5MA21_ANCNO</name>
<dbReference type="PANTHER" id="PTHR43664:SF1">
    <property type="entry name" value="BETA-METHYLMALYL-COA DEHYDRATASE"/>
    <property type="match status" value="1"/>
</dbReference>